<evidence type="ECO:0000259" key="4">
    <source>
        <dbReference type="Pfam" id="PF00326"/>
    </source>
</evidence>
<evidence type="ECO:0000256" key="3">
    <source>
        <dbReference type="ARBA" id="ARBA00072929"/>
    </source>
</evidence>
<dbReference type="Pfam" id="PF00930">
    <property type="entry name" value="DPPIV_N"/>
    <property type="match status" value="1"/>
</dbReference>
<dbReference type="GO" id="GO:0006508">
    <property type="term" value="P:proteolysis"/>
    <property type="evidence" value="ECO:0007669"/>
    <property type="project" value="InterPro"/>
</dbReference>
<dbReference type="Gene3D" id="2.140.10.30">
    <property type="entry name" value="Dipeptidylpeptidase IV, N-terminal domain"/>
    <property type="match status" value="1"/>
</dbReference>
<dbReference type="GO" id="GO:0005886">
    <property type="term" value="C:plasma membrane"/>
    <property type="evidence" value="ECO:0007669"/>
    <property type="project" value="TreeGrafter"/>
</dbReference>
<dbReference type="Proteomes" id="UP000092462">
    <property type="component" value="Unassembled WGS sequence"/>
</dbReference>
<dbReference type="FunFam" id="3.40.50.1820:FF:000003">
    <property type="entry name" value="Dipeptidyl peptidase 4"/>
    <property type="match status" value="1"/>
</dbReference>
<evidence type="ECO:0000259" key="5">
    <source>
        <dbReference type="Pfam" id="PF00930"/>
    </source>
</evidence>
<evidence type="ECO:0000313" key="6">
    <source>
        <dbReference type="EnsemblMetazoa" id="PPAI003605-PA"/>
    </source>
</evidence>
<evidence type="ECO:0000256" key="1">
    <source>
        <dbReference type="ARBA" id="ARBA00010036"/>
    </source>
</evidence>
<dbReference type="AlphaFoldDB" id="A0A1B0D7T2"/>
<reference evidence="6" key="1">
    <citation type="submission" date="2022-08" db="UniProtKB">
        <authorList>
            <consortium name="EnsemblMetazoa"/>
        </authorList>
    </citation>
    <scope>IDENTIFICATION</scope>
    <source>
        <strain evidence="6">Israel</strain>
    </source>
</reference>
<dbReference type="VEuPathDB" id="VectorBase:PPAPM1_011576"/>
<proteinExistence type="inferred from homology"/>
<accession>A0A1B0D7T2</accession>
<keyword evidence="7" id="KW-1185">Reference proteome</keyword>
<dbReference type="GO" id="GO:0008239">
    <property type="term" value="F:dipeptidyl-peptidase activity"/>
    <property type="evidence" value="ECO:0007669"/>
    <property type="project" value="TreeGrafter"/>
</dbReference>
<dbReference type="Gene3D" id="3.40.50.1820">
    <property type="entry name" value="alpha/beta hydrolase"/>
    <property type="match status" value="1"/>
</dbReference>
<dbReference type="InterPro" id="IPR002469">
    <property type="entry name" value="Peptidase_S9B_N"/>
</dbReference>
<feature type="domain" description="Peptidase S9 prolyl oligopeptidase catalytic" evidence="4">
    <location>
        <begin position="575"/>
        <end position="771"/>
    </location>
</feature>
<dbReference type="InterPro" id="IPR050278">
    <property type="entry name" value="Serine_Prot_S9B/DPPIV"/>
</dbReference>
<keyword evidence="2" id="KW-0325">Glycoprotein</keyword>
<feature type="domain" description="Dipeptidylpeptidase IV N-terminal" evidence="5">
    <location>
        <begin position="113"/>
        <end position="486"/>
    </location>
</feature>
<comment type="similarity">
    <text evidence="1">Belongs to the peptidase S9B family. DPPIV subfamily.</text>
</comment>
<dbReference type="EMBL" id="AJVK01020912">
    <property type="status" value="NOT_ANNOTATED_CDS"/>
    <property type="molecule type" value="Genomic_DNA"/>
</dbReference>
<evidence type="ECO:0000313" key="7">
    <source>
        <dbReference type="Proteomes" id="UP000092462"/>
    </source>
</evidence>
<dbReference type="EnsemblMetazoa" id="PPAI003605-RA">
    <property type="protein sequence ID" value="PPAI003605-PA"/>
    <property type="gene ID" value="PPAI003605"/>
</dbReference>
<dbReference type="Pfam" id="PF00326">
    <property type="entry name" value="Peptidase_S9"/>
    <property type="match status" value="1"/>
</dbReference>
<protein>
    <recommendedName>
        <fullName evidence="3">Venom dipeptidyl peptidase 4</fullName>
    </recommendedName>
</protein>
<name>A0A1B0D7T2_PHLPP</name>
<dbReference type="GO" id="GO:0008236">
    <property type="term" value="F:serine-type peptidase activity"/>
    <property type="evidence" value="ECO:0007669"/>
    <property type="project" value="InterPro"/>
</dbReference>
<sequence length="776" mass="86525">MENSSRRWNYKKIAIIGVVVVVILVAIIVPVVLLTGKSEDPPPGNKTPIELEDVLTGRLSARRFNGSWISDQHVLFRDISGDVVLYDATQKSRRVLVSTQNEKLAEGVKFDLSPDHNYLLVATQHKKIFRHSFLALYDIVELSSGAIYPVTVGGLQVPLMYAEWNPVSNALVFVHASNIYYQPSVTGSPVQVTFDNNPAVYNGVPDWVYEEEVFSSNSALWFSPDGQHLAFVRFDDTPTHLMNIPFYGPPGIMEFQYTRGIGIYYPKAGTPNPTVSVHAVDLTRLSESTPPTLVQLPPAQEVASEEHLITAIKWTTNNTVVAVWMNRVQNRCYLSKCNADTGDCQRILSLISSDGWVEFFDAPLSSADGSEIAFIASQPQSGDAGSYRHLTVLSTDSGATRAVTSGRFVVTEVLQWDPVSNVIFFMGNTETHSEQLHLYAVRASGDASMQCLTCQLPESEGQSYYGATFSSGGNLVTISALGPKLPTVHVYNWAMDGNANIALTHNMAWETNEELGELLEEHLTPMIEKDVIELDNGFTAKVLMLLPPNIDRSKKYPMLIDVYGGPDSYNVVDRWSMDWGAFLTVNRSVVYTKIDGRGSGLRGDKLLHQIYRNLGTVEVEDQVETARRLQQKHSFIDPKRTGIWGWSYGGYASAMALARDGNSTQNGKVLNYSIYTERYMGLPTVEDNREGYDRSRLSTLYNNFRDKKFFLIHGTLDDNVHYQQSMALSRTLEQNDVPFKQLTYPDEDHGLAGVRPHLYHSLGRFFDECFAPGGGV</sequence>
<organism evidence="6 7">
    <name type="scientific">Phlebotomus papatasi</name>
    <name type="common">Sandfly</name>
    <dbReference type="NCBI Taxonomy" id="29031"/>
    <lineage>
        <taxon>Eukaryota</taxon>
        <taxon>Metazoa</taxon>
        <taxon>Ecdysozoa</taxon>
        <taxon>Arthropoda</taxon>
        <taxon>Hexapoda</taxon>
        <taxon>Insecta</taxon>
        <taxon>Pterygota</taxon>
        <taxon>Neoptera</taxon>
        <taxon>Endopterygota</taxon>
        <taxon>Diptera</taxon>
        <taxon>Nematocera</taxon>
        <taxon>Psychodoidea</taxon>
        <taxon>Psychodidae</taxon>
        <taxon>Phlebotomus</taxon>
        <taxon>Phlebotomus</taxon>
    </lineage>
</organism>
<dbReference type="SUPFAM" id="SSF53474">
    <property type="entry name" value="alpha/beta-Hydrolases"/>
    <property type="match status" value="1"/>
</dbReference>
<evidence type="ECO:0000256" key="2">
    <source>
        <dbReference type="ARBA" id="ARBA00023180"/>
    </source>
</evidence>
<dbReference type="PANTHER" id="PTHR11731:SF192">
    <property type="entry name" value="IP17501P"/>
    <property type="match status" value="1"/>
</dbReference>
<dbReference type="VEuPathDB" id="VectorBase:PPAI003605"/>
<dbReference type="SUPFAM" id="SSF82171">
    <property type="entry name" value="DPP6 N-terminal domain-like"/>
    <property type="match status" value="1"/>
</dbReference>
<dbReference type="PANTHER" id="PTHR11731">
    <property type="entry name" value="PROTEASE FAMILY S9B,C DIPEPTIDYL-PEPTIDASE IV-RELATED"/>
    <property type="match status" value="1"/>
</dbReference>
<dbReference type="InterPro" id="IPR029058">
    <property type="entry name" value="AB_hydrolase_fold"/>
</dbReference>
<dbReference type="InterPro" id="IPR001375">
    <property type="entry name" value="Peptidase_S9_cat"/>
</dbReference>